<dbReference type="Proteomes" id="UP000011087">
    <property type="component" value="Unassembled WGS sequence"/>
</dbReference>
<dbReference type="GeneID" id="17293078"/>
<sequence>MSRPPAASEFTMMSLVCCWERCSFTSLYCLALGLSEALEPFDKISPRDTWENVRGKVKYEDVVRVGKALMKEAELIAGDFKTLMRSKEVEKLLESSERPTDVKDFERKINVRWGPKDMEERGPYKIWTQISNRPECFLSRLERYLNERLSTETRQKHLIVAMAYLSTFNWSRAFQYALSSDQKAL</sequence>
<name>L1IJE7_GUITC</name>
<dbReference type="PaxDb" id="55529-EKX36368"/>
<proteinExistence type="predicted"/>
<accession>L1IJE7</accession>
<dbReference type="KEGG" id="gtt:GUITHDRAFT_117478"/>
<evidence type="ECO:0000313" key="1">
    <source>
        <dbReference type="EMBL" id="EKX36368.1"/>
    </source>
</evidence>
<dbReference type="HOGENOM" id="CLU_1463895_0_0_1"/>
<dbReference type="RefSeq" id="XP_005823348.1">
    <property type="nucleotide sequence ID" value="XM_005823291.1"/>
</dbReference>
<dbReference type="EnsemblProtists" id="EKX36368">
    <property type="protein sequence ID" value="EKX36368"/>
    <property type="gene ID" value="GUITHDRAFT_117478"/>
</dbReference>
<dbReference type="AlphaFoldDB" id="L1IJE7"/>
<dbReference type="EMBL" id="JH993075">
    <property type="protein sequence ID" value="EKX36368.1"/>
    <property type="molecule type" value="Genomic_DNA"/>
</dbReference>
<reference evidence="1 3" key="1">
    <citation type="journal article" date="2012" name="Nature">
        <title>Algal genomes reveal evolutionary mosaicism and the fate of nucleomorphs.</title>
        <authorList>
            <consortium name="DOE Joint Genome Institute"/>
            <person name="Curtis B.A."/>
            <person name="Tanifuji G."/>
            <person name="Burki F."/>
            <person name="Gruber A."/>
            <person name="Irimia M."/>
            <person name="Maruyama S."/>
            <person name="Arias M.C."/>
            <person name="Ball S.G."/>
            <person name="Gile G.H."/>
            <person name="Hirakawa Y."/>
            <person name="Hopkins J.F."/>
            <person name="Kuo A."/>
            <person name="Rensing S.A."/>
            <person name="Schmutz J."/>
            <person name="Symeonidi A."/>
            <person name="Elias M."/>
            <person name="Eveleigh R.J."/>
            <person name="Herman E.K."/>
            <person name="Klute M.J."/>
            <person name="Nakayama T."/>
            <person name="Obornik M."/>
            <person name="Reyes-Prieto A."/>
            <person name="Armbrust E.V."/>
            <person name="Aves S.J."/>
            <person name="Beiko R.G."/>
            <person name="Coutinho P."/>
            <person name="Dacks J.B."/>
            <person name="Durnford D.G."/>
            <person name="Fast N.M."/>
            <person name="Green B.R."/>
            <person name="Grisdale C.J."/>
            <person name="Hempel F."/>
            <person name="Henrissat B."/>
            <person name="Hoppner M.P."/>
            <person name="Ishida K."/>
            <person name="Kim E."/>
            <person name="Koreny L."/>
            <person name="Kroth P.G."/>
            <person name="Liu Y."/>
            <person name="Malik S.B."/>
            <person name="Maier U.G."/>
            <person name="McRose D."/>
            <person name="Mock T."/>
            <person name="Neilson J.A."/>
            <person name="Onodera N.T."/>
            <person name="Poole A.M."/>
            <person name="Pritham E.J."/>
            <person name="Richards T.A."/>
            <person name="Rocap G."/>
            <person name="Roy S.W."/>
            <person name="Sarai C."/>
            <person name="Schaack S."/>
            <person name="Shirato S."/>
            <person name="Slamovits C.H."/>
            <person name="Spencer D.F."/>
            <person name="Suzuki S."/>
            <person name="Worden A.Z."/>
            <person name="Zauner S."/>
            <person name="Barry K."/>
            <person name="Bell C."/>
            <person name="Bharti A.K."/>
            <person name="Crow J.A."/>
            <person name="Grimwood J."/>
            <person name="Kramer R."/>
            <person name="Lindquist E."/>
            <person name="Lucas S."/>
            <person name="Salamov A."/>
            <person name="McFadden G.I."/>
            <person name="Lane C.E."/>
            <person name="Keeling P.J."/>
            <person name="Gray M.W."/>
            <person name="Grigoriev I.V."/>
            <person name="Archibald J.M."/>
        </authorList>
    </citation>
    <scope>NUCLEOTIDE SEQUENCE</scope>
    <source>
        <strain evidence="1 3">CCMP2712</strain>
    </source>
</reference>
<organism evidence="1">
    <name type="scientific">Guillardia theta (strain CCMP2712)</name>
    <name type="common">Cryptophyte</name>
    <dbReference type="NCBI Taxonomy" id="905079"/>
    <lineage>
        <taxon>Eukaryota</taxon>
        <taxon>Cryptophyceae</taxon>
        <taxon>Pyrenomonadales</taxon>
        <taxon>Geminigeraceae</taxon>
        <taxon>Guillardia</taxon>
    </lineage>
</organism>
<evidence type="ECO:0000313" key="2">
    <source>
        <dbReference type="EnsemblProtists" id="EKX36368"/>
    </source>
</evidence>
<gene>
    <name evidence="1" type="ORF">GUITHDRAFT_117478</name>
</gene>
<reference evidence="3" key="2">
    <citation type="submission" date="2012-11" db="EMBL/GenBank/DDBJ databases">
        <authorList>
            <person name="Kuo A."/>
            <person name="Curtis B.A."/>
            <person name="Tanifuji G."/>
            <person name="Burki F."/>
            <person name="Gruber A."/>
            <person name="Irimia M."/>
            <person name="Maruyama S."/>
            <person name="Arias M.C."/>
            <person name="Ball S.G."/>
            <person name="Gile G.H."/>
            <person name="Hirakawa Y."/>
            <person name="Hopkins J.F."/>
            <person name="Rensing S.A."/>
            <person name="Schmutz J."/>
            <person name="Symeonidi A."/>
            <person name="Elias M."/>
            <person name="Eveleigh R.J."/>
            <person name="Herman E.K."/>
            <person name="Klute M.J."/>
            <person name="Nakayama T."/>
            <person name="Obornik M."/>
            <person name="Reyes-Prieto A."/>
            <person name="Armbrust E.V."/>
            <person name="Aves S.J."/>
            <person name="Beiko R.G."/>
            <person name="Coutinho P."/>
            <person name="Dacks J.B."/>
            <person name="Durnford D.G."/>
            <person name="Fast N.M."/>
            <person name="Green B.R."/>
            <person name="Grisdale C."/>
            <person name="Hempe F."/>
            <person name="Henrissat B."/>
            <person name="Hoppner M.P."/>
            <person name="Ishida K.-I."/>
            <person name="Kim E."/>
            <person name="Koreny L."/>
            <person name="Kroth P.G."/>
            <person name="Liu Y."/>
            <person name="Malik S.-B."/>
            <person name="Maier U.G."/>
            <person name="McRose D."/>
            <person name="Mock T."/>
            <person name="Neilson J.A."/>
            <person name="Onodera N.T."/>
            <person name="Poole A.M."/>
            <person name="Pritham E.J."/>
            <person name="Richards T.A."/>
            <person name="Rocap G."/>
            <person name="Roy S.W."/>
            <person name="Sarai C."/>
            <person name="Schaack S."/>
            <person name="Shirato S."/>
            <person name="Slamovits C.H."/>
            <person name="Spencer D.F."/>
            <person name="Suzuki S."/>
            <person name="Worden A.Z."/>
            <person name="Zauner S."/>
            <person name="Barry K."/>
            <person name="Bell C."/>
            <person name="Bharti A.K."/>
            <person name="Crow J.A."/>
            <person name="Grimwood J."/>
            <person name="Kramer R."/>
            <person name="Lindquist E."/>
            <person name="Lucas S."/>
            <person name="Salamov A."/>
            <person name="McFadden G.I."/>
            <person name="Lane C.E."/>
            <person name="Keeling P.J."/>
            <person name="Gray M.W."/>
            <person name="Grigoriev I.V."/>
            <person name="Archibald J.M."/>
        </authorList>
    </citation>
    <scope>NUCLEOTIDE SEQUENCE</scope>
    <source>
        <strain evidence="3">CCMP2712</strain>
    </source>
</reference>
<evidence type="ECO:0000313" key="3">
    <source>
        <dbReference type="Proteomes" id="UP000011087"/>
    </source>
</evidence>
<protein>
    <submittedName>
        <fullName evidence="1 2">Uncharacterized protein</fullName>
    </submittedName>
</protein>
<reference evidence="2" key="3">
    <citation type="submission" date="2015-06" db="UniProtKB">
        <authorList>
            <consortium name="EnsemblProtists"/>
        </authorList>
    </citation>
    <scope>IDENTIFICATION</scope>
</reference>
<keyword evidence="3" id="KW-1185">Reference proteome</keyword>